<dbReference type="Gene3D" id="3.40.190.290">
    <property type="match status" value="1"/>
</dbReference>
<sequence>MNIEQLEYIVEVAKTSSISIAAEKLHISQSGISQSITSLEEELGIKIFNRSRMGTYPTDEGKVIIKKAYEILSNLRELRQEAHMHKSLITGELKISVIPNMMMLLFNTLLAFRSDHPDIHIEINEKGTSDILEDLRLQHAEIGLITIPEDLLKTYESFYFEKLLEAKMKVYVGKNTPLAFNGTITTEELAKYPLVLYKSENVKQFVKELSDKYGPFKILFTTDSNDVIKRATIEGLGIGIGTSNIVHYDPYIINGDIITVDIADFEQKHRTYFGWIRSKDKPLSPAAKKFLNLLKLEIQKGNG</sequence>
<proteinExistence type="inferred from homology"/>
<comment type="caution">
    <text evidence="6">The sequence shown here is derived from an EMBL/GenBank/DDBJ whole genome shotgun (WGS) entry which is preliminary data.</text>
</comment>
<dbReference type="FunFam" id="1.10.10.10:FF:000001">
    <property type="entry name" value="LysR family transcriptional regulator"/>
    <property type="match status" value="1"/>
</dbReference>
<reference evidence="6 7" key="1">
    <citation type="submission" date="2019-11" db="EMBL/GenBank/DDBJ databases">
        <title>Draft genome sequences of five Paenibacillus species of dairy origin.</title>
        <authorList>
            <person name="Olajide A.M."/>
            <person name="Chen S."/>
            <person name="Lapointe G."/>
        </authorList>
    </citation>
    <scope>NUCLEOTIDE SEQUENCE [LARGE SCALE GENOMIC DNA]</scope>
    <source>
        <strain evidence="6 7">2CS3</strain>
    </source>
</reference>
<dbReference type="InterPro" id="IPR005119">
    <property type="entry name" value="LysR_subst-bd"/>
</dbReference>
<dbReference type="SUPFAM" id="SSF53850">
    <property type="entry name" value="Periplasmic binding protein-like II"/>
    <property type="match status" value="1"/>
</dbReference>
<dbReference type="GO" id="GO:0003700">
    <property type="term" value="F:DNA-binding transcription factor activity"/>
    <property type="evidence" value="ECO:0007669"/>
    <property type="project" value="InterPro"/>
</dbReference>
<dbReference type="RefSeq" id="WP_127608418.1">
    <property type="nucleotide sequence ID" value="NZ_JARTHJ010000024.1"/>
</dbReference>
<keyword evidence="2" id="KW-0805">Transcription regulation</keyword>
<dbReference type="InterPro" id="IPR050950">
    <property type="entry name" value="HTH-type_LysR_regulators"/>
</dbReference>
<dbReference type="SUPFAM" id="SSF46785">
    <property type="entry name" value="Winged helix' DNA-binding domain"/>
    <property type="match status" value="1"/>
</dbReference>
<evidence type="ECO:0000259" key="5">
    <source>
        <dbReference type="PROSITE" id="PS50931"/>
    </source>
</evidence>
<accession>A0A7X3CTE5</accession>
<dbReference type="CDD" id="cd05466">
    <property type="entry name" value="PBP2_LTTR_substrate"/>
    <property type="match status" value="1"/>
</dbReference>
<dbReference type="EMBL" id="WNZX01000006">
    <property type="protein sequence ID" value="MUG70944.1"/>
    <property type="molecule type" value="Genomic_DNA"/>
</dbReference>
<dbReference type="InterPro" id="IPR036390">
    <property type="entry name" value="WH_DNA-bd_sf"/>
</dbReference>
<dbReference type="GO" id="GO:0003677">
    <property type="term" value="F:DNA binding"/>
    <property type="evidence" value="ECO:0007669"/>
    <property type="project" value="UniProtKB-KW"/>
</dbReference>
<protein>
    <submittedName>
        <fullName evidence="6">LysR family transcriptional regulator</fullName>
    </submittedName>
</protein>
<feature type="domain" description="HTH lysR-type" evidence="5">
    <location>
        <begin position="1"/>
        <end position="58"/>
    </location>
</feature>
<dbReference type="InterPro" id="IPR036388">
    <property type="entry name" value="WH-like_DNA-bd_sf"/>
</dbReference>
<dbReference type="GO" id="GO:0005829">
    <property type="term" value="C:cytosol"/>
    <property type="evidence" value="ECO:0007669"/>
    <property type="project" value="TreeGrafter"/>
</dbReference>
<dbReference type="PRINTS" id="PR00039">
    <property type="entry name" value="HTHLYSR"/>
</dbReference>
<name>A0A7X3CTE5_9BACL</name>
<organism evidence="6 7">
    <name type="scientific">Paenibacillus validus</name>
    <dbReference type="NCBI Taxonomy" id="44253"/>
    <lineage>
        <taxon>Bacteria</taxon>
        <taxon>Bacillati</taxon>
        <taxon>Bacillota</taxon>
        <taxon>Bacilli</taxon>
        <taxon>Bacillales</taxon>
        <taxon>Paenibacillaceae</taxon>
        <taxon>Paenibacillus</taxon>
    </lineage>
</organism>
<keyword evidence="7" id="KW-1185">Reference proteome</keyword>
<dbReference type="Pfam" id="PF03466">
    <property type="entry name" value="LysR_substrate"/>
    <property type="match status" value="1"/>
</dbReference>
<gene>
    <name evidence="6" type="ORF">GNP93_09655</name>
</gene>
<dbReference type="PANTHER" id="PTHR30419">
    <property type="entry name" value="HTH-TYPE TRANSCRIPTIONAL REGULATOR YBHD"/>
    <property type="match status" value="1"/>
</dbReference>
<dbReference type="PANTHER" id="PTHR30419:SF8">
    <property type="entry name" value="NITROGEN ASSIMILATION TRANSCRIPTIONAL ACTIVATOR-RELATED"/>
    <property type="match status" value="1"/>
</dbReference>
<dbReference type="PROSITE" id="PS50931">
    <property type="entry name" value="HTH_LYSR"/>
    <property type="match status" value="1"/>
</dbReference>
<evidence type="ECO:0000313" key="6">
    <source>
        <dbReference type="EMBL" id="MUG70944.1"/>
    </source>
</evidence>
<dbReference type="InterPro" id="IPR000847">
    <property type="entry name" value="LysR_HTH_N"/>
</dbReference>
<evidence type="ECO:0000256" key="3">
    <source>
        <dbReference type="ARBA" id="ARBA00023125"/>
    </source>
</evidence>
<comment type="similarity">
    <text evidence="1">Belongs to the LysR transcriptional regulatory family.</text>
</comment>
<dbReference type="AlphaFoldDB" id="A0A7X3CTE5"/>
<evidence type="ECO:0000256" key="2">
    <source>
        <dbReference type="ARBA" id="ARBA00023015"/>
    </source>
</evidence>
<dbReference type="Pfam" id="PF00126">
    <property type="entry name" value="HTH_1"/>
    <property type="match status" value="1"/>
</dbReference>
<keyword evidence="4" id="KW-0804">Transcription</keyword>
<evidence type="ECO:0000256" key="4">
    <source>
        <dbReference type="ARBA" id="ARBA00023163"/>
    </source>
</evidence>
<evidence type="ECO:0000313" key="7">
    <source>
        <dbReference type="Proteomes" id="UP000450917"/>
    </source>
</evidence>
<keyword evidence="3" id="KW-0238">DNA-binding</keyword>
<evidence type="ECO:0000256" key="1">
    <source>
        <dbReference type="ARBA" id="ARBA00009437"/>
    </source>
</evidence>
<dbReference type="Gene3D" id="1.10.10.10">
    <property type="entry name" value="Winged helix-like DNA-binding domain superfamily/Winged helix DNA-binding domain"/>
    <property type="match status" value="1"/>
</dbReference>
<dbReference type="Proteomes" id="UP000450917">
    <property type="component" value="Unassembled WGS sequence"/>
</dbReference>